<dbReference type="Proteomes" id="UP001396334">
    <property type="component" value="Unassembled WGS sequence"/>
</dbReference>
<reference evidence="1 2" key="1">
    <citation type="journal article" date="2024" name="G3 (Bethesda)">
        <title>Genome assembly of Hibiscus sabdariffa L. provides insights into metabolisms of medicinal natural products.</title>
        <authorList>
            <person name="Kim T."/>
        </authorList>
    </citation>
    <scope>NUCLEOTIDE SEQUENCE [LARGE SCALE GENOMIC DNA]</scope>
    <source>
        <strain evidence="1">TK-2024</strain>
        <tissue evidence="1">Old leaves</tissue>
    </source>
</reference>
<evidence type="ECO:0000313" key="1">
    <source>
        <dbReference type="EMBL" id="KAK9040552.1"/>
    </source>
</evidence>
<proteinExistence type="predicted"/>
<name>A0ABR2TTK1_9ROSI</name>
<protein>
    <submittedName>
        <fullName evidence="1">Uncharacterized protein</fullName>
    </submittedName>
</protein>
<gene>
    <name evidence="1" type="ORF">V6N11_015699</name>
</gene>
<comment type="caution">
    <text evidence="1">The sequence shown here is derived from an EMBL/GenBank/DDBJ whole genome shotgun (WGS) entry which is preliminary data.</text>
</comment>
<evidence type="ECO:0000313" key="2">
    <source>
        <dbReference type="Proteomes" id="UP001396334"/>
    </source>
</evidence>
<dbReference type="EMBL" id="JBBPBN010000004">
    <property type="protein sequence ID" value="KAK9040552.1"/>
    <property type="molecule type" value="Genomic_DNA"/>
</dbReference>
<accession>A0ABR2TTK1</accession>
<sequence>MSETKTNGCNLTSAPVTVSRGKSSNVVLESVTMLVSTPITFRLRKEARISVSEANDARGILVVETSIHRYYVHVRRRRLGL</sequence>
<organism evidence="1 2">
    <name type="scientific">Hibiscus sabdariffa</name>
    <name type="common">roselle</name>
    <dbReference type="NCBI Taxonomy" id="183260"/>
    <lineage>
        <taxon>Eukaryota</taxon>
        <taxon>Viridiplantae</taxon>
        <taxon>Streptophyta</taxon>
        <taxon>Embryophyta</taxon>
        <taxon>Tracheophyta</taxon>
        <taxon>Spermatophyta</taxon>
        <taxon>Magnoliopsida</taxon>
        <taxon>eudicotyledons</taxon>
        <taxon>Gunneridae</taxon>
        <taxon>Pentapetalae</taxon>
        <taxon>rosids</taxon>
        <taxon>malvids</taxon>
        <taxon>Malvales</taxon>
        <taxon>Malvaceae</taxon>
        <taxon>Malvoideae</taxon>
        <taxon>Hibiscus</taxon>
    </lineage>
</organism>
<keyword evidence="2" id="KW-1185">Reference proteome</keyword>